<dbReference type="InterPro" id="IPR035669">
    <property type="entry name" value="SGNH_plant_lipase-like"/>
</dbReference>
<sequence>MPELKKCWALFVQILLLSNLQLCAHGEPEVPCYFIFGDSLSDGGNNNGLVSLAKANYPPNGIDFPSGPTGRFCNGRTIVDVTADLLQLENYIPPFATASDQQILQGVNYASGSAGIRDETAVFLGERIVMNQQLQNFQTTVSQITGMQGNNETAAMNFLSKCLFTIGIGSNDIGVNYYGPLPLSSIEYTPDQFTALLIDQYSQQLRILYQYGARKLALFGVSQIGCTPALVAWLMLLVDDLNNDLTDAKFTYINIFEIQSSLDLAALGFRVTDDVCCGTSLTGCIPFTTPCENRSEYVYWDFAHPSEATNVIFAGRAYSAQTPSDAHPIDIHTLAQL</sequence>
<evidence type="ECO:0000256" key="6">
    <source>
        <dbReference type="ARBA" id="ARBA00022963"/>
    </source>
</evidence>
<organism evidence="9 10">
    <name type="scientific">Vitis vinifera</name>
    <name type="common">Grape</name>
    <dbReference type="NCBI Taxonomy" id="29760"/>
    <lineage>
        <taxon>Eukaryota</taxon>
        <taxon>Viridiplantae</taxon>
        <taxon>Streptophyta</taxon>
        <taxon>Embryophyta</taxon>
        <taxon>Tracheophyta</taxon>
        <taxon>Spermatophyta</taxon>
        <taxon>Magnoliopsida</taxon>
        <taxon>eudicotyledons</taxon>
        <taxon>Gunneridae</taxon>
        <taxon>Pentapetalae</taxon>
        <taxon>rosids</taxon>
        <taxon>Vitales</taxon>
        <taxon>Vitaceae</taxon>
        <taxon>Viteae</taxon>
        <taxon>Vitis</taxon>
    </lineage>
</organism>
<keyword evidence="4 8" id="KW-0732">Signal</keyword>
<keyword evidence="3" id="KW-0964">Secreted</keyword>
<evidence type="ECO:0000313" key="9">
    <source>
        <dbReference type="EMBL" id="WJZ96611.1"/>
    </source>
</evidence>
<evidence type="ECO:0000256" key="5">
    <source>
        <dbReference type="ARBA" id="ARBA00022801"/>
    </source>
</evidence>
<name>A0ABY9CQ47_VITVI</name>
<gene>
    <name evidence="9" type="ORF">VitviT2T_015280</name>
</gene>
<dbReference type="InterPro" id="IPR001087">
    <property type="entry name" value="GDSL"/>
</dbReference>
<dbReference type="PANTHER" id="PTHR45650:SF9">
    <property type="entry name" value="SGNH HYDROLASE-TYPE ESTERASE DOMAIN-CONTAINING PROTEIN"/>
    <property type="match status" value="1"/>
</dbReference>
<protein>
    <recommendedName>
        <fullName evidence="11">GDSL esterase/lipase</fullName>
    </recommendedName>
</protein>
<proteinExistence type="inferred from homology"/>
<keyword evidence="6" id="KW-0442">Lipid degradation</keyword>
<reference evidence="9 10" key="1">
    <citation type="journal article" date="2023" name="Hortic Res">
        <title>The complete reference genome for grapevine (Vitis vinifera L.) genetics and breeding.</title>
        <authorList>
            <person name="Shi X."/>
            <person name="Cao S."/>
            <person name="Wang X."/>
            <person name="Huang S."/>
            <person name="Wang Y."/>
            <person name="Liu Z."/>
            <person name="Liu W."/>
            <person name="Leng X."/>
            <person name="Peng Y."/>
            <person name="Wang N."/>
            <person name="Wang Y."/>
            <person name="Ma Z."/>
            <person name="Xu X."/>
            <person name="Zhang F."/>
            <person name="Xue H."/>
            <person name="Zhong H."/>
            <person name="Wang Y."/>
            <person name="Zhang K."/>
            <person name="Velt A."/>
            <person name="Avia K."/>
            <person name="Holtgrawe D."/>
            <person name="Grimplet J."/>
            <person name="Matus J.T."/>
            <person name="Ware D."/>
            <person name="Wu X."/>
            <person name="Wang H."/>
            <person name="Liu C."/>
            <person name="Fang Y."/>
            <person name="Rustenholz C."/>
            <person name="Cheng Z."/>
            <person name="Xiao H."/>
            <person name="Zhou Y."/>
        </authorList>
    </citation>
    <scope>NUCLEOTIDE SEQUENCE [LARGE SCALE GENOMIC DNA]</scope>
    <source>
        <strain evidence="10">cv. Pinot noir / PN40024</strain>
        <tissue evidence="9">Leaf</tissue>
    </source>
</reference>
<keyword evidence="5" id="KW-0378">Hydrolase</keyword>
<accession>A0ABY9CQ47</accession>
<evidence type="ECO:0000256" key="7">
    <source>
        <dbReference type="ARBA" id="ARBA00023098"/>
    </source>
</evidence>
<dbReference type="InterPro" id="IPR051238">
    <property type="entry name" value="GDSL_esterase/lipase"/>
</dbReference>
<evidence type="ECO:0000313" key="10">
    <source>
        <dbReference type="Proteomes" id="UP001227230"/>
    </source>
</evidence>
<dbReference type="Gene3D" id="3.40.50.1110">
    <property type="entry name" value="SGNH hydrolase"/>
    <property type="match status" value="1"/>
</dbReference>
<evidence type="ECO:0000256" key="3">
    <source>
        <dbReference type="ARBA" id="ARBA00022525"/>
    </source>
</evidence>
<evidence type="ECO:0000256" key="1">
    <source>
        <dbReference type="ARBA" id="ARBA00004613"/>
    </source>
</evidence>
<dbReference type="InterPro" id="IPR036514">
    <property type="entry name" value="SGNH_hydro_sf"/>
</dbReference>
<dbReference type="Pfam" id="PF00657">
    <property type="entry name" value="Lipase_GDSL"/>
    <property type="match status" value="1"/>
</dbReference>
<evidence type="ECO:0000256" key="4">
    <source>
        <dbReference type="ARBA" id="ARBA00022729"/>
    </source>
</evidence>
<evidence type="ECO:0000256" key="2">
    <source>
        <dbReference type="ARBA" id="ARBA00008668"/>
    </source>
</evidence>
<feature type="signal peptide" evidence="8">
    <location>
        <begin position="1"/>
        <end position="26"/>
    </location>
</feature>
<keyword evidence="7" id="KW-0443">Lipid metabolism</keyword>
<keyword evidence="10" id="KW-1185">Reference proteome</keyword>
<comment type="similarity">
    <text evidence="2">Belongs to the 'GDSL' lipolytic enzyme family.</text>
</comment>
<dbReference type="Proteomes" id="UP001227230">
    <property type="component" value="Chromosome 10"/>
</dbReference>
<evidence type="ECO:0008006" key="11">
    <source>
        <dbReference type="Google" id="ProtNLM"/>
    </source>
</evidence>
<dbReference type="CDD" id="cd01837">
    <property type="entry name" value="SGNH_plant_lipase_like"/>
    <property type="match status" value="1"/>
</dbReference>
<dbReference type="PANTHER" id="PTHR45650">
    <property type="entry name" value="GDSL-LIKE LIPASE/ACYLHYDROLASE-RELATED"/>
    <property type="match status" value="1"/>
</dbReference>
<dbReference type="EMBL" id="CP126657">
    <property type="protein sequence ID" value="WJZ96611.1"/>
    <property type="molecule type" value="Genomic_DNA"/>
</dbReference>
<comment type="subcellular location">
    <subcellularLocation>
        <location evidence="1">Secreted</location>
    </subcellularLocation>
</comment>
<feature type="chain" id="PRO_5045544642" description="GDSL esterase/lipase" evidence="8">
    <location>
        <begin position="27"/>
        <end position="337"/>
    </location>
</feature>
<evidence type="ECO:0000256" key="8">
    <source>
        <dbReference type="SAM" id="SignalP"/>
    </source>
</evidence>
<dbReference type="SUPFAM" id="SSF52266">
    <property type="entry name" value="SGNH hydrolase"/>
    <property type="match status" value="1"/>
</dbReference>